<gene>
    <name evidence="3" type="ORF">JD78_02204</name>
</gene>
<organism evidence="3 4">
    <name type="scientific">Modestobacter roseus</name>
    <dbReference type="NCBI Taxonomy" id="1181884"/>
    <lineage>
        <taxon>Bacteria</taxon>
        <taxon>Bacillati</taxon>
        <taxon>Actinomycetota</taxon>
        <taxon>Actinomycetes</taxon>
        <taxon>Geodermatophilales</taxon>
        <taxon>Geodermatophilaceae</taxon>
        <taxon>Modestobacter</taxon>
    </lineage>
</organism>
<dbReference type="Gene3D" id="1.20.120.520">
    <property type="entry name" value="nmb1532 protein domain like"/>
    <property type="match status" value="1"/>
</dbReference>
<dbReference type="OrthoDB" id="5197650at2"/>
<dbReference type="InterPro" id="IPR012312">
    <property type="entry name" value="Hemerythrin-like"/>
</dbReference>
<protein>
    <submittedName>
        <fullName evidence="3">Hemerythrin HHE cation binding domain-containing protein</fullName>
    </submittedName>
</protein>
<evidence type="ECO:0000256" key="1">
    <source>
        <dbReference type="SAM" id="MobiDB-lite"/>
    </source>
</evidence>
<evidence type="ECO:0000313" key="4">
    <source>
        <dbReference type="Proteomes" id="UP000321490"/>
    </source>
</evidence>
<accession>A0A562IS56</accession>
<dbReference type="EMBL" id="VLKF01000001">
    <property type="protein sequence ID" value="TWH73680.1"/>
    <property type="molecule type" value="Genomic_DNA"/>
</dbReference>
<dbReference type="Pfam" id="PF01814">
    <property type="entry name" value="Hemerythrin"/>
    <property type="match status" value="1"/>
</dbReference>
<feature type="domain" description="Hemerythrin-like" evidence="2">
    <location>
        <begin position="33"/>
        <end position="165"/>
    </location>
</feature>
<name>A0A562IS56_9ACTN</name>
<comment type="caution">
    <text evidence="3">The sequence shown here is derived from an EMBL/GenBank/DDBJ whole genome shotgun (WGS) entry which is preliminary data.</text>
</comment>
<dbReference type="Proteomes" id="UP000321490">
    <property type="component" value="Unassembled WGS sequence"/>
</dbReference>
<proteinExistence type="predicted"/>
<evidence type="ECO:0000313" key="3">
    <source>
        <dbReference type="EMBL" id="TWH73680.1"/>
    </source>
</evidence>
<evidence type="ECO:0000259" key="2">
    <source>
        <dbReference type="Pfam" id="PF01814"/>
    </source>
</evidence>
<reference evidence="3 4" key="1">
    <citation type="submission" date="2019-07" db="EMBL/GenBank/DDBJ databases">
        <title>R&amp;d 2014.</title>
        <authorList>
            <person name="Klenk H.-P."/>
        </authorList>
    </citation>
    <scope>NUCLEOTIDE SEQUENCE [LARGE SCALE GENOMIC DNA]</scope>
    <source>
        <strain evidence="3 4">DSM 45764</strain>
    </source>
</reference>
<keyword evidence="4" id="KW-1185">Reference proteome</keyword>
<sequence>MTAAVLPRPAAAPTPDPDRLPSTAAVAYQRVLHGLARRELRLLAELTSWAPADDTARAGELAAHADLVARVVVQHHATERDLLWPLLLTGLPDGVREDARGEVRAWTTRATLIDQLLRDLTTAGRQWAVAGGDRAQEVFAGACTRLAAAVGVHTAAEERALLPLVATHLTSADWAAISRAAGNPLSGREQMLVLGLALEDACAGDRARLMVGLPRAARTAWRLFGRRDFRAAVVRLRGAPPAA</sequence>
<feature type="region of interest" description="Disordered" evidence="1">
    <location>
        <begin position="1"/>
        <end position="20"/>
    </location>
</feature>
<dbReference type="RefSeq" id="WP_153357847.1">
    <property type="nucleotide sequence ID" value="NZ_JABGDC010000022.1"/>
</dbReference>
<dbReference type="AlphaFoldDB" id="A0A562IS56"/>